<dbReference type="Gene3D" id="2.30.110.10">
    <property type="entry name" value="Electron Transport, Fmn-binding Protein, Chain A"/>
    <property type="match status" value="1"/>
</dbReference>
<organism evidence="2 3">
    <name type="scientific">Telluria aromaticivorans</name>
    <dbReference type="NCBI Taxonomy" id="2725995"/>
    <lineage>
        <taxon>Bacteria</taxon>
        <taxon>Pseudomonadati</taxon>
        <taxon>Pseudomonadota</taxon>
        <taxon>Betaproteobacteria</taxon>
        <taxon>Burkholderiales</taxon>
        <taxon>Oxalobacteraceae</taxon>
        <taxon>Telluria group</taxon>
        <taxon>Telluria</taxon>
    </lineage>
</organism>
<dbReference type="AlphaFoldDB" id="A0A7Y2NYU6"/>
<gene>
    <name evidence="2" type="ORF">HGB41_05410</name>
</gene>
<dbReference type="PANTHER" id="PTHR34818">
    <property type="entry name" value="PROTEIN BLI-3"/>
    <property type="match status" value="1"/>
</dbReference>
<dbReference type="PANTHER" id="PTHR34818:SF1">
    <property type="entry name" value="PROTEIN BLI-3"/>
    <property type="match status" value="1"/>
</dbReference>
<dbReference type="RefSeq" id="WP_171081790.1">
    <property type="nucleotide sequence ID" value="NZ_JABAIV010000001.1"/>
</dbReference>
<dbReference type="SUPFAM" id="SSF50475">
    <property type="entry name" value="FMN-binding split barrel"/>
    <property type="match status" value="1"/>
</dbReference>
<dbReference type="EMBL" id="JABAIV010000001">
    <property type="protein sequence ID" value="NNG22438.1"/>
    <property type="molecule type" value="Genomic_DNA"/>
</dbReference>
<dbReference type="InterPro" id="IPR038725">
    <property type="entry name" value="YdaG_split_barrel_FMN-bd"/>
</dbReference>
<proteinExistence type="predicted"/>
<evidence type="ECO:0000313" key="3">
    <source>
        <dbReference type="Proteomes" id="UP000533905"/>
    </source>
</evidence>
<feature type="domain" description="General stress protein FMN-binding split barrel" evidence="1">
    <location>
        <begin position="20"/>
        <end position="169"/>
    </location>
</feature>
<evidence type="ECO:0000313" key="2">
    <source>
        <dbReference type="EMBL" id="NNG22438.1"/>
    </source>
</evidence>
<comment type="caution">
    <text evidence="2">The sequence shown here is derived from an EMBL/GenBank/DDBJ whole genome shotgun (WGS) entry which is preliminary data.</text>
</comment>
<name>A0A7Y2NYU6_9BURK</name>
<dbReference type="Pfam" id="PF16242">
    <property type="entry name" value="Pyrid_ox_like"/>
    <property type="match status" value="1"/>
</dbReference>
<dbReference type="Proteomes" id="UP000533905">
    <property type="component" value="Unassembled WGS sequence"/>
</dbReference>
<keyword evidence="3" id="KW-1185">Reference proteome</keyword>
<protein>
    <submittedName>
        <fullName evidence="2">Pyridoxamine 5'-phosphate oxidase family protein</fullName>
    </submittedName>
</protein>
<dbReference type="InterPro" id="IPR052917">
    <property type="entry name" value="Stress-Dev_Protein"/>
</dbReference>
<sequence length="178" mass="19803">MDSINRNQPELNRRDLNGADAVECLKDIVDDAKSCFFTTQGGIGPSRGMRPMSVREIDDAGQLWFLSASDSHKNAEIAANPAVKLYFQKCSHSGFVEVDGYAEVLTDRARIKQLWNFMLKTWFTEGEDDPRITAIRVIPRQGYYWDNKHGDTVAGAKIVVGAVLGKTLDDSIEGTLSF</sequence>
<evidence type="ECO:0000259" key="1">
    <source>
        <dbReference type="Pfam" id="PF16242"/>
    </source>
</evidence>
<accession>A0A7Y2NYU6</accession>
<reference evidence="2 3" key="1">
    <citation type="submission" date="2020-04" db="EMBL/GenBank/DDBJ databases">
        <title>Massilia sp. nov., a cold adapted bacteria isolated from Arctic soil.</title>
        <authorList>
            <person name="Son J."/>
            <person name="Ka J.-O."/>
        </authorList>
    </citation>
    <scope>NUCLEOTIDE SEQUENCE [LARGE SCALE GENOMIC DNA]</scope>
    <source>
        <strain evidence="2 3">ML15P13</strain>
    </source>
</reference>
<dbReference type="InterPro" id="IPR012349">
    <property type="entry name" value="Split_barrel_FMN-bd"/>
</dbReference>